<organism evidence="1 2">
    <name type="scientific">Lachnospira eligens</name>
    <dbReference type="NCBI Taxonomy" id="39485"/>
    <lineage>
        <taxon>Bacteria</taxon>
        <taxon>Bacillati</taxon>
        <taxon>Bacillota</taxon>
        <taxon>Clostridia</taxon>
        <taxon>Lachnospirales</taxon>
        <taxon>Lachnospiraceae</taxon>
        <taxon>Lachnospira</taxon>
    </lineage>
</organism>
<dbReference type="Proteomes" id="UP000284794">
    <property type="component" value="Unassembled WGS sequence"/>
</dbReference>
<dbReference type="Gene3D" id="3.40.50.10320">
    <property type="entry name" value="LmbE-like"/>
    <property type="match status" value="1"/>
</dbReference>
<protein>
    <recommendedName>
        <fullName evidence="3">PIG-L family deacetylase</fullName>
    </recommendedName>
</protein>
<dbReference type="SUPFAM" id="SSF102588">
    <property type="entry name" value="LmbE-like"/>
    <property type="match status" value="1"/>
</dbReference>
<reference evidence="1 2" key="1">
    <citation type="submission" date="2018-08" db="EMBL/GenBank/DDBJ databases">
        <title>A genome reference for cultivated species of the human gut microbiota.</title>
        <authorList>
            <person name="Zou Y."/>
            <person name="Xue W."/>
            <person name="Luo G."/>
        </authorList>
    </citation>
    <scope>NUCLEOTIDE SEQUENCE [LARGE SCALE GENOMIC DNA]</scope>
    <source>
        <strain evidence="1 2">AM32-2AC</strain>
    </source>
</reference>
<comment type="caution">
    <text evidence="1">The sequence shown here is derived from an EMBL/GenBank/DDBJ whole genome shotgun (WGS) entry which is preliminary data.</text>
</comment>
<sequence>MNEINIKSNDKILIVAPHPDDECIGTGGILCKYHKQCTVIVLTDGALGNNSNCLSECKSVRQQEFKNEMRQLEIENFFMLNKNDGMLSRDMHCLDNFNLKDYSKIFVTSLDDNHIDHNAAFVCLINALHFQNIQNVEIYQYEVHSALSCPTHYLDITEAIEKKEELIRCHKSQIKLFPYDDYARATSIYRGLQNRQVNKKLEVYTAVNHNSLVNQYDMTLQSNLQKFKMLYKVIVKWMENYEKDILKNFVEENKIEQCVIYGYADLGRIVRKECVRLGVNIEYILDKKIDKDPDGNIKFYKLGEEREKNREVAVIVTAVYEFENIKANLKNNNYINIYSILDIILEA</sequence>
<dbReference type="InterPro" id="IPR003737">
    <property type="entry name" value="GlcNAc_PI_deacetylase-related"/>
</dbReference>
<name>A0A414DGU0_9FIRM</name>
<dbReference type="Pfam" id="PF02585">
    <property type="entry name" value="PIG-L"/>
    <property type="match status" value="1"/>
</dbReference>
<evidence type="ECO:0008006" key="3">
    <source>
        <dbReference type="Google" id="ProtNLM"/>
    </source>
</evidence>
<evidence type="ECO:0000313" key="2">
    <source>
        <dbReference type="Proteomes" id="UP000284794"/>
    </source>
</evidence>
<dbReference type="RefSeq" id="WP_118148390.1">
    <property type="nucleotide sequence ID" value="NZ_QSIS01000004.1"/>
</dbReference>
<dbReference type="EMBL" id="QSIS01000004">
    <property type="protein sequence ID" value="RHD09843.1"/>
    <property type="molecule type" value="Genomic_DNA"/>
</dbReference>
<evidence type="ECO:0000313" key="1">
    <source>
        <dbReference type="EMBL" id="RHD09843.1"/>
    </source>
</evidence>
<proteinExistence type="predicted"/>
<gene>
    <name evidence="1" type="ORF">DW811_04845</name>
</gene>
<dbReference type="InterPro" id="IPR024078">
    <property type="entry name" value="LmbE-like_dom_sf"/>
</dbReference>
<accession>A0A414DGU0</accession>
<dbReference type="AlphaFoldDB" id="A0A414DGU0"/>